<name>A0A191WC26_9MICO</name>
<evidence type="ECO:0000256" key="1">
    <source>
        <dbReference type="SAM" id="MobiDB-lite"/>
    </source>
</evidence>
<feature type="chain" id="PRO_5038937376" evidence="2">
    <location>
        <begin position="21"/>
        <end position="202"/>
    </location>
</feature>
<dbReference type="InterPro" id="IPR005183">
    <property type="entry name" value="DUF305_CopM-like"/>
</dbReference>
<dbReference type="PROSITE" id="PS51257">
    <property type="entry name" value="PROKAR_LIPOPROTEIN"/>
    <property type="match status" value="1"/>
</dbReference>
<feature type="region of interest" description="Disordered" evidence="1">
    <location>
        <begin position="28"/>
        <end position="49"/>
    </location>
</feature>
<accession>A0A191WC26</accession>
<feature type="compositionally biased region" description="Low complexity" evidence="1">
    <location>
        <begin position="38"/>
        <end position="49"/>
    </location>
</feature>
<dbReference type="STRING" id="453304.ATC03_02125"/>
<keyword evidence="2" id="KW-0732">Signal</keyword>
<evidence type="ECO:0000256" key="2">
    <source>
        <dbReference type="SAM" id="SignalP"/>
    </source>
</evidence>
<dbReference type="EMBL" id="CP013979">
    <property type="protein sequence ID" value="ANJ25739.1"/>
    <property type="molecule type" value="Genomic_DNA"/>
</dbReference>
<dbReference type="Gene3D" id="1.20.1260.10">
    <property type="match status" value="1"/>
</dbReference>
<evidence type="ECO:0000259" key="3">
    <source>
        <dbReference type="Pfam" id="PF03713"/>
    </source>
</evidence>
<feature type="domain" description="DUF305" evidence="3">
    <location>
        <begin position="55"/>
        <end position="199"/>
    </location>
</feature>
<proteinExistence type="predicted"/>
<dbReference type="Pfam" id="PF03713">
    <property type="entry name" value="DUF305"/>
    <property type="match status" value="1"/>
</dbReference>
<reference evidence="4 5" key="1">
    <citation type="journal article" date="2016" name="Int. J. Syst. Evol. Microbiol.">
        <title>Agromyces aureus sp. nov., isolated from the rhizosphere of Salix caprea L. grown in a heavy-metal-contaminated soil.</title>
        <authorList>
            <person name="Corretto E."/>
            <person name="Antonielli L."/>
            <person name="Sessitsch A."/>
            <person name="Compant S."/>
            <person name="Gorfer M."/>
            <person name="Kuffner M."/>
            <person name="Brader G."/>
        </authorList>
    </citation>
    <scope>NUCLEOTIDE SEQUENCE [LARGE SCALE GENOMIC DNA]</scope>
    <source>
        <strain evidence="4 5">AR33</strain>
    </source>
</reference>
<protein>
    <submittedName>
        <fullName evidence="4">DUF305 domain-containing protein</fullName>
    </submittedName>
</protein>
<dbReference type="Proteomes" id="UP000078437">
    <property type="component" value="Chromosome"/>
</dbReference>
<dbReference type="AlphaFoldDB" id="A0A191WC26"/>
<dbReference type="InterPro" id="IPR012347">
    <property type="entry name" value="Ferritin-like"/>
</dbReference>
<organism evidence="4 5">
    <name type="scientific">Agromyces aureus</name>
    <dbReference type="NCBI Taxonomy" id="453304"/>
    <lineage>
        <taxon>Bacteria</taxon>
        <taxon>Bacillati</taxon>
        <taxon>Actinomycetota</taxon>
        <taxon>Actinomycetes</taxon>
        <taxon>Micrococcales</taxon>
        <taxon>Microbacteriaceae</taxon>
        <taxon>Agromyces</taxon>
    </lineage>
</organism>
<evidence type="ECO:0000313" key="4">
    <source>
        <dbReference type="EMBL" id="ANJ25739.1"/>
    </source>
</evidence>
<dbReference type="PANTHER" id="PTHR36933:SF1">
    <property type="entry name" value="SLL0788 PROTEIN"/>
    <property type="match status" value="1"/>
</dbReference>
<feature type="signal peptide" evidence="2">
    <location>
        <begin position="1"/>
        <end position="20"/>
    </location>
</feature>
<sequence length="202" mass="21446">MKLRTTALPAIGLMATILLAGCTSTGPSGEMSGMDHGSPSATSDSDPAADFNDADVAFAMSMIVHHQQAIEMSDVLLEKDGVDPDVAELAETIKDAQQPEIDTMTQWLDDWGQPMDSSGMDGMDHDGMMMSEDDMAALESATGAEASALFLEQMIIHHEGAIDMAETQVAEGQNPDAIALAEKIIDDQSAEIQQMRDLLASS</sequence>
<dbReference type="PANTHER" id="PTHR36933">
    <property type="entry name" value="SLL0788 PROTEIN"/>
    <property type="match status" value="1"/>
</dbReference>
<dbReference type="KEGG" id="agy:ATC03_02125"/>
<reference evidence="5" key="2">
    <citation type="submission" date="2016-01" db="EMBL/GenBank/DDBJ databases">
        <title>Complete genome sequence of Agromyces aureus AR33T and comparison with related organisms.</title>
        <authorList>
            <person name="Corretto E."/>
            <person name="Antonielli L."/>
            <person name="Sessitsch A."/>
            <person name="Brader G."/>
        </authorList>
    </citation>
    <scope>NUCLEOTIDE SEQUENCE [LARGE SCALE GENOMIC DNA]</scope>
    <source>
        <strain evidence="5">AR33</strain>
    </source>
</reference>
<gene>
    <name evidence="4" type="ORF">ATC03_02125</name>
</gene>
<keyword evidence="5" id="KW-1185">Reference proteome</keyword>
<evidence type="ECO:0000313" key="5">
    <source>
        <dbReference type="Proteomes" id="UP000078437"/>
    </source>
</evidence>
<dbReference type="OrthoDB" id="26872at2"/>